<dbReference type="Proteomes" id="UP000290932">
    <property type="component" value="Unassembled WGS sequence"/>
</dbReference>
<sequence>MKFYGNNQIFFILVLIFAIIVATSLVAGCITISKNVDAEPETAGMETPDAHEILVPDPGGAAATQRETKSTVVAAEPFLPGDDKKLGLAFPPDLEIGSSDVLGTLFEEKRSIVLENYAYVVDVASPPLVLWFDVEPRYDDTRESFFIVTVRDRNSGKVAAQGGYGQVHSGSKEQEITLYRAGTYHINIEARQIHVDFKILTADAPLLEETVMPSGQATPNPYEMWEYF</sequence>
<accession>A0A498H1L8</accession>
<protein>
    <submittedName>
        <fullName evidence="1">Uncharacterized protein</fullName>
    </submittedName>
</protein>
<comment type="caution">
    <text evidence="1">The sequence shown here is derived from an EMBL/GenBank/DDBJ whole genome shotgun (WGS) entry which is preliminary data.</text>
</comment>
<dbReference type="AlphaFoldDB" id="A0A498H1L8"/>
<evidence type="ECO:0000313" key="1">
    <source>
        <dbReference type="EMBL" id="RXE56267.1"/>
    </source>
</evidence>
<dbReference type="EMBL" id="LHQS01000002">
    <property type="protein sequence ID" value="RXE56267.1"/>
    <property type="molecule type" value="Genomic_DNA"/>
</dbReference>
<proteinExistence type="predicted"/>
<dbReference type="RefSeq" id="WP_128694027.1">
    <property type="nucleotide sequence ID" value="NZ_LHQS01000002.1"/>
</dbReference>
<gene>
    <name evidence="1" type="ORF">ABH15_09030</name>
</gene>
<name>A0A498H1L8_9EURY</name>
<reference evidence="1 2" key="1">
    <citation type="journal article" date="2015" name="Int. J. Syst. Evol. Microbiol.">
        <title>Methanoculleus taiwanensis sp. nov., a methanogen isolated from deep marine sediment at the deformation front area near Taiwan.</title>
        <authorList>
            <person name="Weng C.Y."/>
            <person name="Chen S.C."/>
            <person name="Lai M.C."/>
            <person name="Wu S.Y."/>
            <person name="Lin S."/>
            <person name="Yang T.F."/>
            <person name="Chen P.C."/>
        </authorList>
    </citation>
    <scope>NUCLEOTIDE SEQUENCE [LARGE SCALE GENOMIC DNA]</scope>
    <source>
        <strain evidence="1 2">CYW4</strain>
    </source>
</reference>
<evidence type="ECO:0000313" key="2">
    <source>
        <dbReference type="Proteomes" id="UP000290932"/>
    </source>
</evidence>
<dbReference type="OrthoDB" id="383223at2157"/>
<organism evidence="1 2">
    <name type="scientific">Methanoculleus taiwanensis</name>
    <dbReference type="NCBI Taxonomy" id="1550565"/>
    <lineage>
        <taxon>Archaea</taxon>
        <taxon>Methanobacteriati</taxon>
        <taxon>Methanobacteriota</taxon>
        <taxon>Stenosarchaea group</taxon>
        <taxon>Methanomicrobia</taxon>
        <taxon>Methanomicrobiales</taxon>
        <taxon>Methanomicrobiaceae</taxon>
        <taxon>Methanoculleus</taxon>
    </lineage>
</organism>
<dbReference type="PROSITE" id="PS51257">
    <property type="entry name" value="PROKAR_LIPOPROTEIN"/>
    <property type="match status" value="1"/>
</dbReference>
<keyword evidence="2" id="KW-1185">Reference proteome</keyword>